<gene>
    <name evidence="1" type="ORF">RHMOL_Rhmol01G0119500</name>
</gene>
<protein>
    <submittedName>
        <fullName evidence="1">Uncharacterized protein</fullName>
    </submittedName>
</protein>
<comment type="caution">
    <text evidence="1">The sequence shown here is derived from an EMBL/GenBank/DDBJ whole genome shotgun (WGS) entry which is preliminary data.</text>
</comment>
<organism evidence="1 2">
    <name type="scientific">Rhododendron molle</name>
    <name type="common">Chinese azalea</name>
    <name type="synonym">Azalea mollis</name>
    <dbReference type="NCBI Taxonomy" id="49168"/>
    <lineage>
        <taxon>Eukaryota</taxon>
        <taxon>Viridiplantae</taxon>
        <taxon>Streptophyta</taxon>
        <taxon>Embryophyta</taxon>
        <taxon>Tracheophyta</taxon>
        <taxon>Spermatophyta</taxon>
        <taxon>Magnoliopsida</taxon>
        <taxon>eudicotyledons</taxon>
        <taxon>Gunneridae</taxon>
        <taxon>Pentapetalae</taxon>
        <taxon>asterids</taxon>
        <taxon>Ericales</taxon>
        <taxon>Ericaceae</taxon>
        <taxon>Ericoideae</taxon>
        <taxon>Rhodoreae</taxon>
        <taxon>Rhododendron</taxon>
    </lineage>
</organism>
<sequence length="111" mass="13038">MPVCFHFLLMCFMAQVCCAYKTSHLISPELSAFGCKCHLIVEYFSSSRWILWLRENWYKSPSWEKLDWDPGVLAYAIKRSCNIRIFILTLEVDEDGKDDDDMDEDDDDDPV</sequence>
<accession>A0ACC0Q2D5</accession>
<evidence type="ECO:0000313" key="1">
    <source>
        <dbReference type="EMBL" id="KAI8571427.1"/>
    </source>
</evidence>
<dbReference type="Proteomes" id="UP001062846">
    <property type="component" value="Chromosome 1"/>
</dbReference>
<evidence type="ECO:0000313" key="2">
    <source>
        <dbReference type="Proteomes" id="UP001062846"/>
    </source>
</evidence>
<keyword evidence="2" id="KW-1185">Reference proteome</keyword>
<proteinExistence type="predicted"/>
<reference evidence="1" key="1">
    <citation type="submission" date="2022-02" db="EMBL/GenBank/DDBJ databases">
        <title>Plant Genome Project.</title>
        <authorList>
            <person name="Zhang R.-G."/>
        </authorList>
    </citation>
    <scope>NUCLEOTIDE SEQUENCE</scope>
    <source>
        <strain evidence="1">AT1</strain>
    </source>
</reference>
<dbReference type="EMBL" id="CM046388">
    <property type="protein sequence ID" value="KAI8571427.1"/>
    <property type="molecule type" value="Genomic_DNA"/>
</dbReference>
<name>A0ACC0Q2D5_RHOML</name>